<comment type="subcellular location">
    <subcellularLocation>
        <location evidence="2 14">Cytoplasm</location>
    </subcellularLocation>
</comment>
<dbReference type="InterPro" id="IPR001576">
    <property type="entry name" value="Phosphoglycerate_kinase"/>
</dbReference>
<comment type="catalytic activity">
    <reaction evidence="1 14 17">
        <text>(2R)-3-phosphoglycerate + ATP = (2R)-3-phospho-glyceroyl phosphate + ADP</text>
        <dbReference type="Rhea" id="RHEA:14801"/>
        <dbReference type="ChEBI" id="CHEBI:30616"/>
        <dbReference type="ChEBI" id="CHEBI:57604"/>
        <dbReference type="ChEBI" id="CHEBI:58272"/>
        <dbReference type="ChEBI" id="CHEBI:456216"/>
        <dbReference type="EC" id="2.7.2.3"/>
    </reaction>
</comment>
<gene>
    <name evidence="14" type="primary">pgk</name>
    <name evidence="18" type="ORF">SAMN04488079_105223</name>
</gene>
<comment type="subunit">
    <text evidence="5 14">Monomer.</text>
</comment>
<dbReference type="HAMAP" id="MF_00145">
    <property type="entry name" value="Phosphoglyc_kinase"/>
    <property type="match status" value="1"/>
</dbReference>
<evidence type="ECO:0000256" key="12">
    <source>
        <dbReference type="ARBA" id="ARBA00022840"/>
    </source>
</evidence>
<keyword evidence="10 14" id="KW-0547">Nucleotide-binding</keyword>
<feature type="binding site" evidence="14 15">
    <location>
        <begin position="59"/>
        <end position="62"/>
    </location>
    <ligand>
        <name>substrate</name>
    </ligand>
</feature>
<evidence type="ECO:0000256" key="7">
    <source>
        <dbReference type="ARBA" id="ARBA00016471"/>
    </source>
</evidence>
<dbReference type="FunFam" id="3.40.50.1260:FF:000001">
    <property type="entry name" value="Phosphoglycerate kinase"/>
    <property type="match status" value="1"/>
</dbReference>
<evidence type="ECO:0000256" key="9">
    <source>
        <dbReference type="ARBA" id="ARBA00022679"/>
    </source>
</evidence>
<keyword evidence="12 14" id="KW-0067">ATP-binding</keyword>
<feature type="binding site" evidence="14 16">
    <location>
        <position position="199"/>
    </location>
    <ligand>
        <name>ATP</name>
        <dbReference type="ChEBI" id="CHEBI:30616"/>
    </ligand>
</feature>
<dbReference type="AlphaFoldDB" id="A0A1I3X7P0"/>
<dbReference type="InterPro" id="IPR015911">
    <property type="entry name" value="Phosphoglycerate_kinase_CS"/>
</dbReference>
<evidence type="ECO:0000256" key="14">
    <source>
        <dbReference type="HAMAP-Rule" id="MF_00145"/>
    </source>
</evidence>
<feature type="binding site" evidence="14">
    <location>
        <position position="115"/>
    </location>
    <ligand>
        <name>substrate</name>
    </ligand>
</feature>
<keyword evidence="11 14" id="KW-0418">Kinase</keyword>
<dbReference type="GO" id="GO:0005524">
    <property type="term" value="F:ATP binding"/>
    <property type="evidence" value="ECO:0007669"/>
    <property type="project" value="UniProtKB-KW"/>
</dbReference>
<dbReference type="InterPro" id="IPR015824">
    <property type="entry name" value="Phosphoglycerate_kinase_N"/>
</dbReference>
<dbReference type="SUPFAM" id="SSF53748">
    <property type="entry name" value="Phosphoglycerate kinase"/>
    <property type="match status" value="1"/>
</dbReference>
<keyword evidence="13 14" id="KW-0324">Glycolysis</keyword>
<evidence type="ECO:0000313" key="19">
    <source>
        <dbReference type="Proteomes" id="UP000198924"/>
    </source>
</evidence>
<proteinExistence type="inferred from homology"/>
<protein>
    <recommendedName>
        <fullName evidence="7 14">Phosphoglycerate kinase</fullName>
        <ecNumber evidence="6 14">2.7.2.3</ecNumber>
    </recommendedName>
</protein>
<feature type="binding site" evidence="14">
    <location>
        <position position="36"/>
    </location>
    <ligand>
        <name>substrate</name>
    </ligand>
</feature>
<dbReference type="GO" id="GO:0043531">
    <property type="term" value="F:ADP binding"/>
    <property type="evidence" value="ECO:0007669"/>
    <property type="project" value="TreeGrafter"/>
</dbReference>
<evidence type="ECO:0000256" key="17">
    <source>
        <dbReference type="RuleBase" id="RU000532"/>
    </source>
</evidence>
<comment type="caution">
    <text evidence="14">Lacks conserved residue(s) required for the propagation of feature annotation.</text>
</comment>
<feature type="binding site" evidence="15">
    <location>
        <position position="148"/>
    </location>
    <ligand>
        <name>(2R)-3-phosphoglycerate</name>
        <dbReference type="ChEBI" id="CHEBI:58272"/>
    </ligand>
</feature>
<dbReference type="PRINTS" id="PR00477">
    <property type="entry name" value="PHGLYCKINASE"/>
</dbReference>
<dbReference type="PIRSF" id="PIRSF000724">
    <property type="entry name" value="Pgk"/>
    <property type="match status" value="1"/>
</dbReference>
<dbReference type="GO" id="GO:0006096">
    <property type="term" value="P:glycolytic process"/>
    <property type="evidence" value="ECO:0007669"/>
    <property type="project" value="UniProtKB-UniRule"/>
</dbReference>
<dbReference type="UniPathway" id="UPA00109">
    <property type="reaction ID" value="UER00185"/>
</dbReference>
<dbReference type="GO" id="GO:0004618">
    <property type="term" value="F:phosphoglycerate kinase activity"/>
    <property type="evidence" value="ECO:0007669"/>
    <property type="project" value="UniProtKB-UniRule"/>
</dbReference>
<dbReference type="PANTHER" id="PTHR11406">
    <property type="entry name" value="PHOSPHOGLYCERATE KINASE"/>
    <property type="match status" value="1"/>
</dbReference>
<sequence length="395" mass="42025">MSVIKMADLDLAGKRVLIRQDLNVPLKKGVVADGTRIHASLPTIEKALKAGAKVMIMSHLGRPTEGEYEHQYSLAPVANYLSALLDQPVRLEQNWLEPEFIPVEAGEVVLCENVRFNIGEKANDDALSRRMAKLCDVFVMDAFGTAHRAQASTHGVAKYAPIACAGPLLAAELEALSKALDNPARPLVAIVGGSKVSTKLTVLESLSTKVDQLIVGGGIANTFIAAEGYQVGNSLYEEDLIDTCKKLRAEAQARGGDIPVPVDVVCGKHFAENAEAETKKVSDIVADDMIFDIGPKSAAALTEILKNAGTIVWNGPVGVFEFNQFGEGTKEVAMAIAESDAFSIAGGGDTLAAVSKYRICDDISYISTGGGAFLEFLEGKKLPAVDILEQRAKQA</sequence>
<name>A0A1I3X7P0_9GAMM</name>
<evidence type="ECO:0000256" key="2">
    <source>
        <dbReference type="ARBA" id="ARBA00004496"/>
    </source>
</evidence>
<dbReference type="Gene3D" id="3.40.50.1260">
    <property type="entry name" value="Phosphoglycerate kinase, N-terminal domain"/>
    <property type="match status" value="2"/>
</dbReference>
<keyword evidence="19" id="KW-1185">Reference proteome</keyword>
<feature type="binding site" evidence="14 15">
    <location>
        <begin position="21"/>
        <end position="23"/>
    </location>
    <ligand>
        <name>substrate</name>
    </ligand>
</feature>
<dbReference type="EMBL" id="FOSH01000005">
    <property type="protein sequence ID" value="SFK14876.1"/>
    <property type="molecule type" value="Genomic_DNA"/>
</dbReference>
<dbReference type="Pfam" id="PF00162">
    <property type="entry name" value="PGK"/>
    <property type="match status" value="1"/>
</dbReference>
<keyword evidence="9 14" id="KW-0808">Transferase</keyword>
<evidence type="ECO:0000256" key="1">
    <source>
        <dbReference type="ARBA" id="ARBA00000642"/>
    </source>
</evidence>
<dbReference type="PANTHER" id="PTHR11406:SF23">
    <property type="entry name" value="PHOSPHOGLYCERATE KINASE 1, CHLOROPLASTIC-RELATED"/>
    <property type="match status" value="1"/>
</dbReference>
<evidence type="ECO:0000313" key="18">
    <source>
        <dbReference type="EMBL" id="SFK14876.1"/>
    </source>
</evidence>
<dbReference type="STRING" id="45496.SAMN04488079_105223"/>
<keyword evidence="8 14" id="KW-0963">Cytoplasm</keyword>
<dbReference type="FunFam" id="3.40.50.1260:FF:000002">
    <property type="entry name" value="Phosphoglycerate kinase"/>
    <property type="match status" value="1"/>
</dbReference>
<accession>A0A1I3X7P0</accession>
<evidence type="ECO:0000256" key="4">
    <source>
        <dbReference type="ARBA" id="ARBA00008982"/>
    </source>
</evidence>
<reference evidence="19" key="1">
    <citation type="submission" date="2016-10" db="EMBL/GenBank/DDBJ databases">
        <authorList>
            <person name="Varghese N."/>
            <person name="Submissions S."/>
        </authorList>
    </citation>
    <scope>NUCLEOTIDE SEQUENCE [LARGE SCALE GENOMIC DNA]</scope>
    <source>
        <strain evidence="19">DSM 11578</strain>
    </source>
</reference>
<dbReference type="GO" id="GO:0006094">
    <property type="term" value="P:gluconeogenesis"/>
    <property type="evidence" value="ECO:0007669"/>
    <property type="project" value="TreeGrafter"/>
</dbReference>
<evidence type="ECO:0000256" key="13">
    <source>
        <dbReference type="ARBA" id="ARBA00023152"/>
    </source>
</evidence>
<feature type="binding site" evidence="14 16">
    <location>
        <begin position="347"/>
        <end position="350"/>
    </location>
    <ligand>
        <name>ATP</name>
        <dbReference type="ChEBI" id="CHEBI:30616"/>
    </ligand>
</feature>
<evidence type="ECO:0000256" key="11">
    <source>
        <dbReference type="ARBA" id="ARBA00022777"/>
    </source>
</evidence>
<dbReference type="RefSeq" id="WP_091712372.1">
    <property type="nucleotide sequence ID" value="NZ_FOSH01000005.1"/>
</dbReference>
<dbReference type="PROSITE" id="PS00111">
    <property type="entry name" value="PGLYCERATE_KINASE"/>
    <property type="match status" value="1"/>
</dbReference>
<evidence type="ECO:0000256" key="6">
    <source>
        <dbReference type="ARBA" id="ARBA00013061"/>
    </source>
</evidence>
<feature type="binding site" evidence="15">
    <location>
        <position position="115"/>
    </location>
    <ligand>
        <name>(2R)-3-phosphoglycerate</name>
        <dbReference type="ChEBI" id="CHEBI:58272"/>
    </ligand>
</feature>
<evidence type="ECO:0000256" key="8">
    <source>
        <dbReference type="ARBA" id="ARBA00022490"/>
    </source>
</evidence>
<evidence type="ECO:0000256" key="16">
    <source>
        <dbReference type="PIRSR" id="PIRSR000724-2"/>
    </source>
</evidence>
<dbReference type="EC" id="2.7.2.3" evidence="6 14"/>
<dbReference type="GO" id="GO:0005829">
    <property type="term" value="C:cytosol"/>
    <property type="evidence" value="ECO:0007669"/>
    <property type="project" value="TreeGrafter"/>
</dbReference>
<dbReference type="InterPro" id="IPR036043">
    <property type="entry name" value="Phosphoglycerate_kinase_sf"/>
</dbReference>
<feature type="binding site" evidence="15">
    <location>
        <position position="36"/>
    </location>
    <ligand>
        <name>(2R)-3-phosphoglycerate</name>
        <dbReference type="ChEBI" id="CHEBI:58272"/>
    </ligand>
</feature>
<feature type="binding site" evidence="14">
    <location>
        <position position="148"/>
    </location>
    <ligand>
        <name>substrate</name>
    </ligand>
</feature>
<organism evidence="18 19">
    <name type="scientific">Methylophaga sulfidovorans</name>
    <dbReference type="NCBI Taxonomy" id="45496"/>
    <lineage>
        <taxon>Bacteria</taxon>
        <taxon>Pseudomonadati</taxon>
        <taxon>Pseudomonadota</taxon>
        <taxon>Gammaproteobacteria</taxon>
        <taxon>Thiotrichales</taxon>
        <taxon>Piscirickettsiaceae</taxon>
        <taxon>Methylophaga</taxon>
    </lineage>
</organism>
<feature type="binding site" evidence="14 16">
    <location>
        <position position="321"/>
    </location>
    <ligand>
        <name>ATP</name>
        <dbReference type="ChEBI" id="CHEBI:30616"/>
    </ligand>
</feature>
<comment type="pathway">
    <text evidence="3 14">Carbohydrate degradation; glycolysis; pyruvate from D-glyceraldehyde 3-phosphate: step 2/5.</text>
</comment>
<evidence type="ECO:0000256" key="5">
    <source>
        <dbReference type="ARBA" id="ARBA00011245"/>
    </source>
</evidence>
<dbReference type="OrthoDB" id="9808460at2"/>
<evidence type="ECO:0000256" key="15">
    <source>
        <dbReference type="PIRSR" id="PIRSR000724-1"/>
    </source>
</evidence>
<comment type="similarity">
    <text evidence="4 14 17">Belongs to the phosphoglycerate kinase family.</text>
</comment>
<evidence type="ECO:0000256" key="3">
    <source>
        <dbReference type="ARBA" id="ARBA00004838"/>
    </source>
</evidence>
<evidence type="ECO:0000256" key="10">
    <source>
        <dbReference type="ARBA" id="ARBA00022741"/>
    </source>
</evidence>
<dbReference type="Proteomes" id="UP000198924">
    <property type="component" value="Unassembled WGS sequence"/>
</dbReference>